<evidence type="ECO:0000313" key="1">
    <source>
        <dbReference type="EMBL" id="CAI9577324.1"/>
    </source>
</evidence>
<sequence>YPLALQRNYPPFLTRPFFAIRRCVILIDNYAVMQRCTQMKLTSFFSHKCSFLSVVFDRLLWF</sequence>
<name>A0ABN9DZ99_9NEOB</name>
<reference evidence="1" key="1">
    <citation type="submission" date="2023-05" db="EMBL/GenBank/DDBJ databases">
        <authorList>
            <person name="Stuckert A."/>
        </authorList>
    </citation>
    <scope>NUCLEOTIDE SEQUENCE</scope>
</reference>
<keyword evidence="2" id="KW-1185">Reference proteome</keyword>
<comment type="caution">
    <text evidence="1">The sequence shown here is derived from an EMBL/GenBank/DDBJ whole genome shotgun (WGS) entry which is preliminary data.</text>
</comment>
<feature type="non-terminal residue" evidence="1">
    <location>
        <position position="1"/>
    </location>
</feature>
<organism evidence="1 2">
    <name type="scientific">Staurois parvus</name>
    <dbReference type="NCBI Taxonomy" id="386267"/>
    <lineage>
        <taxon>Eukaryota</taxon>
        <taxon>Metazoa</taxon>
        <taxon>Chordata</taxon>
        <taxon>Craniata</taxon>
        <taxon>Vertebrata</taxon>
        <taxon>Euteleostomi</taxon>
        <taxon>Amphibia</taxon>
        <taxon>Batrachia</taxon>
        <taxon>Anura</taxon>
        <taxon>Neobatrachia</taxon>
        <taxon>Ranoidea</taxon>
        <taxon>Ranidae</taxon>
        <taxon>Staurois</taxon>
    </lineage>
</organism>
<evidence type="ECO:0000313" key="2">
    <source>
        <dbReference type="Proteomes" id="UP001162483"/>
    </source>
</evidence>
<protein>
    <submittedName>
        <fullName evidence="1">Uncharacterized protein</fullName>
    </submittedName>
</protein>
<dbReference type="EMBL" id="CATNWA010014908">
    <property type="protein sequence ID" value="CAI9577324.1"/>
    <property type="molecule type" value="Genomic_DNA"/>
</dbReference>
<proteinExistence type="predicted"/>
<gene>
    <name evidence="1" type="ORF">SPARVUS_LOCUS8694534</name>
</gene>
<accession>A0ABN9DZ99</accession>
<dbReference type="Proteomes" id="UP001162483">
    <property type="component" value="Unassembled WGS sequence"/>
</dbReference>